<name>A0ACA8E232_9GAMM</name>
<dbReference type="EMBL" id="CP011012">
    <property type="protein sequence ID" value="ATC84305.1"/>
    <property type="molecule type" value="Genomic_DNA"/>
</dbReference>
<evidence type="ECO:0000313" key="2">
    <source>
        <dbReference type="Proteomes" id="UP000217277"/>
    </source>
</evidence>
<proteinExistence type="predicted"/>
<accession>A0ACA8E232</accession>
<sequence length="48" mass="5744">MQNLTYLYSTWLRGTAPGAHCFIKWELIVNFQVINYLFYKLNMKTVNV</sequence>
<protein>
    <submittedName>
        <fullName evidence="1">Uncharacterized protein</fullName>
    </submittedName>
</protein>
<gene>
    <name evidence="1" type="ORF">PAGA_b0380</name>
</gene>
<dbReference type="Proteomes" id="UP000217277">
    <property type="component" value="Chromosome II"/>
</dbReference>
<keyword evidence="2" id="KW-1185">Reference proteome</keyword>
<organism evidence="1 2">
    <name type="scientific">Pseudoalteromonas agarivorans DSM 14585</name>
    <dbReference type="NCBI Taxonomy" id="1312369"/>
    <lineage>
        <taxon>Bacteria</taxon>
        <taxon>Pseudomonadati</taxon>
        <taxon>Pseudomonadota</taxon>
        <taxon>Gammaproteobacteria</taxon>
        <taxon>Alteromonadales</taxon>
        <taxon>Pseudoalteromonadaceae</taxon>
        <taxon>Pseudoalteromonas</taxon>
    </lineage>
</organism>
<evidence type="ECO:0000313" key="1">
    <source>
        <dbReference type="EMBL" id="ATC84305.1"/>
    </source>
</evidence>
<reference evidence="1" key="1">
    <citation type="submission" date="2015-03" db="EMBL/GenBank/DDBJ databases">
        <authorList>
            <person name="Xie B.-B."/>
            <person name="Rong J.-C."/>
            <person name="Qin Q.-L."/>
            <person name="Zhang Y.-Z."/>
        </authorList>
    </citation>
    <scope>NUCLEOTIDE SEQUENCE</scope>
    <source>
        <strain evidence="1">DSM 14585</strain>
    </source>
</reference>